<evidence type="ECO:0000313" key="1">
    <source>
        <dbReference type="EMBL" id="QCD90014.1"/>
    </source>
</evidence>
<accession>A0A4D6LPR1</accession>
<dbReference type="Proteomes" id="UP000501690">
    <property type="component" value="Linkage Group LG4"/>
</dbReference>
<dbReference type="EMBL" id="CP039348">
    <property type="protein sequence ID" value="QCD90014.1"/>
    <property type="molecule type" value="Genomic_DNA"/>
</dbReference>
<evidence type="ECO:0000313" key="2">
    <source>
        <dbReference type="Proteomes" id="UP000501690"/>
    </source>
</evidence>
<gene>
    <name evidence="1" type="ORF">DEO72_LG4g966</name>
</gene>
<keyword evidence="2" id="KW-1185">Reference proteome</keyword>
<name>A0A4D6LPR1_VIGUN</name>
<reference evidence="1 2" key="1">
    <citation type="submission" date="2019-04" db="EMBL/GenBank/DDBJ databases">
        <title>An improved genome assembly and genetic linkage map for asparagus bean, Vigna unguiculata ssp. sesquipedialis.</title>
        <authorList>
            <person name="Xia Q."/>
            <person name="Zhang R."/>
            <person name="Dong Y."/>
        </authorList>
    </citation>
    <scope>NUCLEOTIDE SEQUENCE [LARGE SCALE GENOMIC DNA]</scope>
    <source>
        <tissue evidence="1">Leaf</tissue>
    </source>
</reference>
<sequence>MKGVASEAGSPATQVDAGNVGVIRGDSFSLSHADSSTLATLTTGVVASANLFSLLLPRFSSSQTPSRPFLHRRRINAAPPAIPLEI</sequence>
<protein>
    <submittedName>
        <fullName evidence="1">Uncharacterized protein</fullName>
    </submittedName>
</protein>
<dbReference type="AlphaFoldDB" id="A0A4D6LPR1"/>
<organism evidence="1 2">
    <name type="scientific">Vigna unguiculata</name>
    <name type="common">Cowpea</name>
    <dbReference type="NCBI Taxonomy" id="3917"/>
    <lineage>
        <taxon>Eukaryota</taxon>
        <taxon>Viridiplantae</taxon>
        <taxon>Streptophyta</taxon>
        <taxon>Embryophyta</taxon>
        <taxon>Tracheophyta</taxon>
        <taxon>Spermatophyta</taxon>
        <taxon>Magnoliopsida</taxon>
        <taxon>eudicotyledons</taxon>
        <taxon>Gunneridae</taxon>
        <taxon>Pentapetalae</taxon>
        <taxon>rosids</taxon>
        <taxon>fabids</taxon>
        <taxon>Fabales</taxon>
        <taxon>Fabaceae</taxon>
        <taxon>Papilionoideae</taxon>
        <taxon>50 kb inversion clade</taxon>
        <taxon>NPAAA clade</taxon>
        <taxon>indigoferoid/millettioid clade</taxon>
        <taxon>Phaseoleae</taxon>
        <taxon>Vigna</taxon>
    </lineage>
</organism>
<proteinExistence type="predicted"/>